<dbReference type="EMBL" id="SSOP01001068">
    <property type="protein sequence ID" value="KAB5587469.1"/>
    <property type="molecule type" value="Genomic_DNA"/>
</dbReference>
<evidence type="ECO:0000313" key="2">
    <source>
        <dbReference type="Proteomes" id="UP000383932"/>
    </source>
</evidence>
<dbReference type="OrthoDB" id="3241718at2759"/>
<sequence>MTEFTSAYSHTTQGIDFTQPDTIITLRAVFDKSAQHFSNQDSDTYRALCASMRLYSRLPLWSPGSTGACFHPFAYLPAPRWIQRVEEEWSINGGLTSDSLAVIESLISQDNLLWTVGTLRSNNNQTANTGNWYNRSRGLHQIVSLCCGAVEYGPLEARLSKAIRILEDPRLRAALMSLPEVQGNEFRTLITECCASRSSLIRIDYPILSKHLPAWPEYKSVSEMLSQLTKFRTALRSAVLGPNPSVDIPATATEHRISGTIRMEFWKMPKISAWVLGWGAKHPEKDYRTIAALIAKLRAGFSSL</sequence>
<dbReference type="AlphaFoldDB" id="A0A5N5Q6U2"/>
<protein>
    <submittedName>
        <fullName evidence="1">Uncharacterized protein</fullName>
    </submittedName>
</protein>
<keyword evidence="2" id="KW-1185">Reference proteome</keyword>
<evidence type="ECO:0000313" key="1">
    <source>
        <dbReference type="EMBL" id="KAB5587469.1"/>
    </source>
</evidence>
<gene>
    <name evidence="1" type="ORF">CTheo_9093</name>
</gene>
<reference evidence="1 2" key="1">
    <citation type="journal article" date="2019" name="Fungal Biol. Biotechnol.">
        <title>Draft genome sequence of fastidious pathogen Ceratobasidium theobromae, which causes vascular-streak dieback in Theobroma cacao.</title>
        <authorList>
            <person name="Ali S.S."/>
            <person name="Asman A."/>
            <person name="Shao J."/>
            <person name="Firmansyah A.P."/>
            <person name="Susilo A.W."/>
            <person name="Rosmana A."/>
            <person name="McMahon P."/>
            <person name="Junaid M."/>
            <person name="Guest D."/>
            <person name="Kheng T.Y."/>
            <person name="Meinhardt L.W."/>
            <person name="Bailey B.A."/>
        </authorList>
    </citation>
    <scope>NUCLEOTIDE SEQUENCE [LARGE SCALE GENOMIC DNA]</scope>
    <source>
        <strain evidence="1 2">CT2</strain>
    </source>
</reference>
<dbReference type="Proteomes" id="UP000383932">
    <property type="component" value="Unassembled WGS sequence"/>
</dbReference>
<comment type="caution">
    <text evidence="1">The sequence shown here is derived from an EMBL/GenBank/DDBJ whole genome shotgun (WGS) entry which is preliminary data.</text>
</comment>
<accession>A0A5N5Q6U2</accession>
<organism evidence="1 2">
    <name type="scientific">Ceratobasidium theobromae</name>
    <dbReference type="NCBI Taxonomy" id="1582974"/>
    <lineage>
        <taxon>Eukaryota</taxon>
        <taxon>Fungi</taxon>
        <taxon>Dikarya</taxon>
        <taxon>Basidiomycota</taxon>
        <taxon>Agaricomycotina</taxon>
        <taxon>Agaricomycetes</taxon>
        <taxon>Cantharellales</taxon>
        <taxon>Ceratobasidiaceae</taxon>
        <taxon>Ceratobasidium</taxon>
    </lineage>
</organism>
<name>A0A5N5Q6U2_9AGAM</name>
<proteinExistence type="predicted"/>